<dbReference type="InterPro" id="IPR004245">
    <property type="entry name" value="DUF229"/>
</dbReference>
<dbReference type="Pfam" id="PF02995">
    <property type="entry name" value="DUF229"/>
    <property type="match status" value="1"/>
</dbReference>
<dbReference type="AlphaFoldDB" id="A0A0A9YH28"/>
<dbReference type="PANTHER" id="PTHR10974">
    <property type="entry name" value="FI08016P-RELATED"/>
    <property type="match status" value="1"/>
</dbReference>
<dbReference type="PANTHER" id="PTHR10974:SF9">
    <property type="entry name" value="DUF229 DOMAIN CONTAINING PROTEIN-RELATED"/>
    <property type="match status" value="1"/>
</dbReference>
<organism evidence="1">
    <name type="scientific">Lygus hesperus</name>
    <name type="common">Western plant bug</name>
    <dbReference type="NCBI Taxonomy" id="30085"/>
    <lineage>
        <taxon>Eukaryota</taxon>
        <taxon>Metazoa</taxon>
        <taxon>Ecdysozoa</taxon>
        <taxon>Arthropoda</taxon>
        <taxon>Hexapoda</taxon>
        <taxon>Insecta</taxon>
        <taxon>Pterygota</taxon>
        <taxon>Neoptera</taxon>
        <taxon>Paraneoptera</taxon>
        <taxon>Hemiptera</taxon>
        <taxon>Heteroptera</taxon>
        <taxon>Panheteroptera</taxon>
        <taxon>Cimicomorpha</taxon>
        <taxon>Miridae</taxon>
        <taxon>Mirini</taxon>
        <taxon>Lygus</taxon>
    </lineage>
</organism>
<gene>
    <name evidence="1" type="primary">MED20_0</name>
    <name evidence="1" type="ORF">CM83_4886</name>
</gene>
<dbReference type="FunFam" id="3.40.720.10:FF:000017">
    <property type="entry name" value="Predicted protein"/>
    <property type="match status" value="1"/>
</dbReference>
<sequence>MIIGFDSISRLNLIRTMPKTVEHLRYSGWYEMKGFNKVGDNTFPNLMAAFSGFKIDQITQYCLPQQNSLLDSCSIIWKKFSDQGYVTAYGEDQPIISSFNGLRLGFKTQPTDYYLRPFILAAHDHTEPKEIGPILRYQHRTACYGPTKVADHFFNYSLDFLQSFSGFPTFSIFWQNGFSHDHLNGPSRLDETVSEQFRKMSESGV</sequence>
<reference evidence="1" key="1">
    <citation type="journal article" date="2014" name="PLoS ONE">
        <title>Transcriptome-Based Identification of ABC Transporters in the Western Tarnished Plant Bug Lygus hesperus.</title>
        <authorList>
            <person name="Hull J.J."/>
            <person name="Chaney K."/>
            <person name="Geib S.M."/>
            <person name="Fabrick J.A."/>
            <person name="Brent C.S."/>
            <person name="Walsh D."/>
            <person name="Lavine L.C."/>
        </authorList>
    </citation>
    <scope>NUCLEOTIDE SEQUENCE</scope>
</reference>
<accession>A0A0A9YH28</accession>
<proteinExistence type="predicted"/>
<feature type="non-terminal residue" evidence="1">
    <location>
        <position position="205"/>
    </location>
</feature>
<dbReference type="CDD" id="cd16021">
    <property type="entry name" value="ALP_like"/>
    <property type="match status" value="1"/>
</dbReference>
<dbReference type="EMBL" id="GBHO01014774">
    <property type="protein sequence ID" value="JAG28830.1"/>
    <property type="molecule type" value="Transcribed_RNA"/>
</dbReference>
<evidence type="ECO:0000313" key="1">
    <source>
        <dbReference type="EMBL" id="JAG28830.1"/>
    </source>
</evidence>
<dbReference type="GO" id="GO:0005615">
    <property type="term" value="C:extracellular space"/>
    <property type="evidence" value="ECO:0007669"/>
    <property type="project" value="TreeGrafter"/>
</dbReference>
<reference evidence="1" key="2">
    <citation type="submission" date="2014-07" db="EMBL/GenBank/DDBJ databases">
        <authorList>
            <person name="Hull J."/>
        </authorList>
    </citation>
    <scope>NUCLEOTIDE SEQUENCE</scope>
</reference>
<name>A0A0A9YH28_LYGHE</name>
<protein>
    <submittedName>
        <fullName evidence="1">Mediator of RNA polymerase II transcription subunit 20</fullName>
    </submittedName>
</protein>